<evidence type="ECO:0000313" key="2">
    <source>
        <dbReference type="Proteomes" id="UP001630127"/>
    </source>
</evidence>
<name>A0ABD2YSC6_9GENT</name>
<dbReference type="AlphaFoldDB" id="A0ABD2YSC6"/>
<dbReference type="PANTHER" id="PTHR31052:SF2">
    <property type="entry name" value="COBRA-LIKE PROTEIN 10"/>
    <property type="match status" value="1"/>
</dbReference>
<dbReference type="Proteomes" id="UP001630127">
    <property type="component" value="Unassembled WGS sequence"/>
</dbReference>
<reference evidence="1 2" key="1">
    <citation type="submission" date="2024-11" db="EMBL/GenBank/DDBJ databases">
        <title>A near-complete genome assembly of Cinchona calisaya.</title>
        <authorList>
            <person name="Lian D.C."/>
            <person name="Zhao X.W."/>
            <person name="Wei L."/>
        </authorList>
    </citation>
    <scope>NUCLEOTIDE SEQUENCE [LARGE SCALE GENOMIC DNA]</scope>
    <source>
        <tissue evidence="1">Nenye</tissue>
    </source>
</reference>
<protein>
    <submittedName>
        <fullName evidence="1">Uncharacterized protein</fullName>
    </submittedName>
</protein>
<dbReference type="EMBL" id="JBJUIK010000012">
    <property type="protein sequence ID" value="KAL3509010.1"/>
    <property type="molecule type" value="Genomic_DNA"/>
</dbReference>
<proteinExistence type="predicted"/>
<sequence length="124" mass="13413">MLSVINAGAVEMKGWQVHVGLQYNELLVSADGAIVVGESGLPVSIGKNGMVFAGYPMTDLKIAIKITGDYTQIQVQITIKGTMFGLKSGTPMPKNLNLLNDGYKCPAAKRQGYFSTESMWRLID</sequence>
<dbReference type="PANTHER" id="PTHR31052">
    <property type="entry name" value="COBRA-LIKE PROTEIN 7"/>
    <property type="match status" value="1"/>
</dbReference>
<gene>
    <name evidence="1" type="ORF">ACH5RR_028411</name>
</gene>
<comment type="caution">
    <text evidence="1">The sequence shown here is derived from an EMBL/GenBank/DDBJ whole genome shotgun (WGS) entry which is preliminary data.</text>
</comment>
<accession>A0ABD2YSC6</accession>
<keyword evidence="2" id="KW-1185">Reference proteome</keyword>
<evidence type="ECO:0000313" key="1">
    <source>
        <dbReference type="EMBL" id="KAL3509010.1"/>
    </source>
</evidence>
<organism evidence="1 2">
    <name type="scientific">Cinchona calisaya</name>
    <dbReference type="NCBI Taxonomy" id="153742"/>
    <lineage>
        <taxon>Eukaryota</taxon>
        <taxon>Viridiplantae</taxon>
        <taxon>Streptophyta</taxon>
        <taxon>Embryophyta</taxon>
        <taxon>Tracheophyta</taxon>
        <taxon>Spermatophyta</taxon>
        <taxon>Magnoliopsida</taxon>
        <taxon>eudicotyledons</taxon>
        <taxon>Gunneridae</taxon>
        <taxon>Pentapetalae</taxon>
        <taxon>asterids</taxon>
        <taxon>lamiids</taxon>
        <taxon>Gentianales</taxon>
        <taxon>Rubiaceae</taxon>
        <taxon>Cinchonoideae</taxon>
        <taxon>Cinchoneae</taxon>
        <taxon>Cinchona</taxon>
    </lineage>
</organism>